<gene>
    <name evidence="11" type="ORF">IZO911_LOCUS15891</name>
    <name evidence="12" type="ORF">OKA104_LOCUS26704</name>
    <name evidence="10" type="ORF">VCS650_LOCUS8029</name>
</gene>
<evidence type="ECO:0000256" key="5">
    <source>
        <dbReference type="ARBA" id="ARBA00023136"/>
    </source>
</evidence>
<dbReference type="Gene3D" id="1.20.1070.10">
    <property type="entry name" value="Rhodopsin 7-helix transmembrane proteins"/>
    <property type="match status" value="1"/>
</dbReference>
<reference evidence="12" key="1">
    <citation type="submission" date="2021-02" db="EMBL/GenBank/DDBJ databases">
        <authorList>
            <person name="Nowell W R."/>
        </authorList>
    </citation>
    <scope>NUCLEOTIDE SEQUENCE</scope>
</reference>
<dbReference type="PROSITE" id="PS50262">
    <property type="entry name" value="G_PROTEIN_RECEP_F1_2"/>
    <property type="match status" value="1"/>
</dbReference>
<dbReference type="EMBL" id="CAJOAY010002369">
    <property type="protein sequence ID" value="CAF3946653.1"/>
    <property type="molecule type" value="Genomic_DNA"/>
</dbReference>
<proteinExistence type="predicted"/>
<comment type="caution">
    <text evidence="12">The sequence shown here is derived from an EMBL/GenBank/DDBJ whole genome shotgun (WGS) entry which is preliminary data.</text>
</comment>
<dbReference type="EMBL" id="CAJNON010000052">
    <property type="protein sequence ID" value="CAF0876851.1"/>
    <property type="molecule type" value="Genomic_DNA"/>
</dbReference>
<dbReference type="SUPFAM" id="SSF81321">
    <property type="entry name" value="Family A G protein-coupled receptor-like"/>
    <property type="match status" value="1"/>
</dbReference>
<dbReference type="EMBL" id="CAJNOE010000139">
    <property type="protein sequence ID" value="CAF0968193.1"/>
    <property type="molecule type" value="Genomic_DNA"/>
</dbReference>
<keyword evidence="7" id="KW-0807">Transducer</keyword>
<organism evidence="12 13">
    <name type="scientific">Adineta steineri</name>
    <dbReference type="NCBI Taxonomy" id="433720"/>
    <lineage>
        <taxon>Eukaryota</taxon>
        <taxon>Metazoa</taxon>
        <taxon>Spiralia</taxon>
        <taxon>Gnathifera</taxon>
        <taxon>Rotifera</taxon>
        <taxon>Eurotatoria</taxon>
        <taxon>Bdelloidea</taxon>
        <taxon>Adinetida</taxon>
        <taxon>Adinetidae</taxon>
        <taxon>Adineta</taxon>
    </lineage>
</organism>
<evidence type="ECO:0000256" key="4">
    <source>
        <dbReference type="ARBA" id="ARBA00023040"/>
    </source>
</evidence>
<comment type="subcellular location">
    <subcellularLocation>
        <location evidence="1">Membrane</location>
        <topology evidence="1">Multi-pass membrane protein</topology>
    </subcellularLocation>
</comment>
<protein>
    <recommendedName>
        <fullName evidence="9">G-protein coupled receptors family 1 profile domain-containing protein</fullName>
    </recommendedName>
</protein>
<sequence>MSYIDQLNTAASVTAITLSLISWVPGVIGLVLNVFIFTRPALRHEPCSLYFLSSSYFNLFVIFIILPVRTITSSLNMDLGNYNIVICKMESYIFYVVRVISCWLIMLACFDRFLHSSTNIRMRQLSSLKTARLTIVITIISIIILYSHMVIYYKITDDVNKLGNIIPTCNAQIGIYRTFIAMWHMTFYSLCPSFLMLVFGYLTLNNIRQQRQVLPITGVNKQIHRRTDRYLLRMLTAQVLDIIISTLPFSIYRVYSSFTINIAKSTFRIAQENLAGQIANTVPYFAHSSSFYLYTLTGSVFRKEVYKIIPCCSPHRQNRVHISHNQRNQISVVQIIRQKTNNDSKTIF</sequence>
<feature type="transmembrane region" description="Helical" evidence="8">
    <location>
        <begin position="131"/>
        <end position="153"/>
    </location>
</feature>
<dbReference type="AlphaFoldDB" id="A0A819KCA8"/>
<evidence type="ECO:0000313" key="10">
    <source>
        <dbReference type="EMBL" id="CAF0876851.1"/>
    </source>
</evidence>
<evidence type="ECO:0000256" key="1">
    <source>
        <dbReference type="ARBA" id="ARBA00004141"/>
    </source>
</evidence>
<keyword evidence="4" id="KW-0297">G-protein coupled receptor</keyword>
<feature type="domain" description="G-protein coupled receptors family 1 profile" evidence="9">
    <location>
        <begin position="29"/>
        <end position="294"/>
    </location>
</feature>
<keyword evidence="5 8" id="KW-0472">Membrane</keyword>
<evidence type="ECO:0000256" key="2">
    <source>
        <dbReference type="ARBA" id="ARBA00022692"/>
    </source>
</evidence>
<dbReference type="OrthoDB" id="10011877at2759"/>
<accession>A0A819KCA8</accession>
<name>A0A819KCA8_9BILA</name>
<evidence type="ECO:0000313" key="12">
    <source>
        <dbReference type="EMBL" id="CAF3946653.1"/>
    </source>
</evidence>
<dbReference type="PANTHER" id="PTHR24243:SF208">
    <property type="entry name" value="PYROKININ-1 RECEPTOR"/>
    <property type="match status" value="1"/>
</dbReference>
<evidence type="ECO:0000256" key="7">
    <source>
        <dbReference type="ARBA" id="ARBA00023224"/>
    </source>
</evidence>
<feature type="transmembrane region" description="Helical" evidence="8">
    <location>
        <begin position="49"/>
        <end position="72"/>
    </location>
</feature>
<evidence type="ECO:0000313" key="11">
    <source>
        <dbReference type="EMBL" id="CAF0968193.1"/>
    </source>
</evidence>
<keyword evidence="6" id="KW-0675">Receptor</keyword>
<dbReference type="Proteomes" id="UP000663860">
    <property type="component" value="Unassembled WGS sequence"/>
</dbReference>
<dbReference type="InterPro" id="IPR000276">
    <property type="entry name" value="GPCR_Rhodpsn"/>
</dbReference>
<evidence type="ECO:0000256" key="6">
    <source>
        <dbReference type="ARBA" id="ARBA00023170"/>
    </source>
</evidence>
<dbReference type="PANTHER" id="PTHR24243">
    <property type="entry name" value="G-PROTEIN COUPLED RECEPTOR"/>
    <property type="match status" value="1"/>
</dbReference>
<evidence type="ECO:0000256" key="3">
    <source>
        <dbReference type="ARBA" id="ARBA00022989"/>
    </source>
</evidence>
<dbReference type="InterPro" id="IPR017452">
    <property type="entry name" value="GPCR_Rhodpsn_7TM"/>
</dbReference>
<dbReference type="GO" id="GO:0004930">
    <property type="term" value="F:G protein-coupled receptor activity"/>
    <property type="evidence" value="ECO:0007669"/>
    <property type="project" value="UniProtKB-KW"/>
</dbReference>
<evidence type="ECO:0000259" key="9">
    <source>
        <dbReference type="PROSITE" id="PS50262"/>
    </source>
</evidence>
<feature type="transmembrane region" description="Helical" evidence="8">
    <location>
        <begin position="12"/>
        <end position="37"/>
    </location>
</feature>
<dbReference type="GO" id="GO:0005886">
    <property type="term" value="C:plasma membrane"/>
    <property type="evidence" value="ECO:0007669"/>
    <property type="project" value="TreeGrafter"/>
</dbReference>
<keyword evidence="3 8" id="KW-1133">Transmembrane helix</keyword>
<evidence type="ECO:0000313" key="13">
    <source>
        <dbReference type="Proteomes" id="UP000663881"/>
    </source>
</evidence>
<dbReference type="Pfam" id="PF00001">
    <property type="entry name" value="7tm_1"/>
    <property type="match status" value="1"/>
</dbReference>
<feature type="transmembrane region" description="Helical" evidence="8">
    <location>
        <begin position="92"/>
        <end position="110"/>
    </location>
</feature>
<keyword evidence="2 8" id="KW-0812">Transmembrane</keyword>
<dbReference type="Proteomes" id="UP000663891">
    <property type="component" value="Unassembled WGS sequence"/>
</dbReference>
<feature type="transmembrane region" description="Helical" evidence="8">
    <location>
        <begin position="230"/>
        <end position="252"/>
    </location>
</feature>
<dbReference type="Proteomes" id="UP000663881">
    <property type="component" value="Unassembled WGS sequence"/>
</dbReference>
<evidence type="ECO:0000256" key="8">
    <source>
        <dbReference type="SAM" id="Phobius"/>
    </source>
</evidence>
<feature type="transmembrane region" description="Helical" evidence="8">
    <location>
        <begin position="185"/>
        <end position="204"/>
    </location>
</feature>